<dbReference type="AlphaFoldDB" id="A0A9Q3KPQ2"/>
<reference evidence="1" key="1">
    <citation type="submission" date="2021-03" db="EMBL/GenBank/DDBJ databases">
        <title>Draft genome sequence of rust myrtle Austropuccinia psidii MF-1, a brazilian biotype.</title>
        <authorList>
            <person name="Quecine M.C."/>
            <person name="Pachon D.M.R."/>
            <person name="Bonatelli M.L."/>
            <person name="Correr F.H."/>
            <person name="Franceschini L.M."/>
            <person name="Leite T.F."/>
            <person name="Margarido G.R.A."/>
            <person name="Almeida C.A."/>
            <person name="Ferrarezi J.A."/>
            <person name="Labate C.A."/>
        </authorList>
    </citation>
    <scope>NUCLEOTIDE SEQUENCE</scope>
    <source>
        <strain evidence="1">MF-1</strain>
    </source>
</reference>
<keyword evidence="2" id="KW-1185">Reference proteome</keyword>
<accession>A0A9Q3KPQ2</accession>
<protein>
    <submittedName>
        <fullName evidence="1">Uncharacterized protein</fullName>
    </submittedName>
</protein>
<comment type="caution">
    <text evidence="1">The sequence shown here is derived from an EMBL/GenBank/DDBJ whole genome shotgun (WGS) entry which is preliminary data.</text>
</comment>
<dbReference type="Proteomes" id="UP000765509">
    <property type="component" value="Unassembled WGS sequence"/>
</dbReference>
<proteinExistence type="predicted"/>
<evidence type="ECO:0000313" key="2">
    <source>
        <dbReference type="Proteomes" id="UP000765509"/>
    </source>
</evidence>
<gene>
    <name evidence="1" type="ORF">O181_122685</name>
</gene>
<name>A0A9Q3KPQ2_9BASI</name>
<dbReference type="EMBL" id="AVOT02113938">
    <property type="protein sequence ID" value="MBW0582970.1"/>
    <property type="molecule type" value="Genomic_DNA"/>
</dbReference>
<sequence>MDGQLNEEQLELLHHPTHHFLQHPDQWGNPQFFLFSSLPSLLLEIGTSEMEYMGLPPTGIGPPTLVHLATSRFLEPVTKSKYQYQFNQDMQITQIEKILKLHQE</sequence>
<evidence type="ECO:0000313" key="1">
    <source>
        <dbReference type="EMBL" id="MBW0582970.1"/>
    </source>
</evidence>
<organism evidence="1 2">
    <name type="scientific">Austropuccinia psidii MF-1</name>
    <dbReference type="NCBI Taxonomy" id="1389203"/>
    <lineage>
        <taxon>Eukaryota</taxon>
        <taxon>Fungi</taxon>
        <taxon>Dikarya</taxon>
        <taxon>Basidiomycota</taxon>
        <taxon>Pucciniomycotina</taxon>
        <taxon>Pucciniomycetes</taxon>
        <taxon>Pucciniales</taxon>
        <taxon>Sphaerophragmiaceae</taxon>
        <taxon>Austropuccinia</taxon>
    </lineage>
</organism>